<evidence type="ECO:0000259" key="6">
    <source>
        <dbReference type="Pfam" id="PF23765"/>
    </source>
</evidence>
<dbReference type="RefSeq" id="YP_009094170.1">
    <property type="nucleotide sequence ID" value="NC_025363.1"/>
</dbReference>
<evidence type="ECO:0000256" key="2">
    <source>
        <dbReference type="ARBA" id="ARBA00017678"/>
    </source>
</evidence>
<dbReference type="Pfam" id="PF23765">
    <property type="entry name" value="Matrix_Paramyxo_C"/>
    <property type="match status" value="1"/>
</dbReference>
<dbReference type="GO" id="GO:0044423">
    <property type="term" value="C:virion component"/>
    <property type="evidence" value="ECO:0007669"/>
    <property type="project" value="UniProtKB-KW"/>
</dbReference>
<dbReference type="GeneID" id="20964448"/>
<keyword evidence="4" id="KW-0468">Viral matrix protein</keyword>
<dbReference type="Gene3D" id="2.70.20.50">
    <property type="entry name" value="Viral matrix protein, N-terminal domain"/>
    <property type="match status" value="1"/>
</dbReference>
<dbReference type="GO" id="GO:0039660">
    <property type="term" value="F:structural constituent of virion"/>
    <property type="evidence" value="ECO:0007669"/>
    <property type="project" value="UniProtKB-KW"/>
</dbReference>
<evidence type="ECO:0000313" key="7">
    <source>
        <dbReference type="EMBL" id="AGH32600.1"/>
    </source>
</evidence>
<dbReference type="KEGG" id="vg:20964448"/>
<protein>
    <recommendedName>
        <fullName evidence="2">Matrix protein</fullName>
    </recommendedName>
</protein>
<evidence type="ECO:0000259" key="5">
    <source>
        <dbReference type="Pfam" id="PF00661"/>
    </source>
</evidence>
<dbReference type="InterPro" id="IPR055413">
    <property type="entry name" value="Matrix_Paramyxo_C"/>
</dbReference>
<dbReference type="Gene3D" id="2.70.20.60">
    <property type="entry name" value="Viral matrix protein, C-terminal domain"/>
    <property type="match status" value="1"/>
</dbReference>
<keyword evidence="3" id="KW-0946">Virion</keyword>
<dbReference type="InterPro" id="IPR000982">
    <property type="entry name" value="Matrix_Paramyxo_N"/>
</dbReference>
<evidence type="ECO:0000256" key="3">
    <source>
        <dbReference type="ARBA" id="ARBA00022844"/>
    </source>
</evidence>
<organism evidence="7 8">
    <name type="scientific">avian paramyxovirus 12</name>
    <dbReference type="NCBI Taxonomy" id="2560320"/>
    <lineage>
        <taxon>Viruses</taxon>
        <taxon>Riboviria</taxon>
        <taxon>Orthornavirae</taxon>
        <taxon>Negarnaviricota</taxon>
        <taxon>Haploviricotina</taxon>
        <taxon>Monjiviricetes</taxon>
        <taxon>Mononegavirales</taxon>
        <taxon>Paramyxoviridae</taxon>
        <taxon>Avulavirinae</taxon>
        <taxon>Orthoavulavirus</taxon>
        <taxon>Orthoavulavirus taiwanense</taxon>
    </lineage>
</organism>
<proteinExistence type="predicted"/>
<feature type="domain" description="Matrix protein N-terminal" evidence="5">
    <location>
        <begin position="10"/>
        <end position="182"/>
    </location>
</feature>
<comment type="subcellular location">
    <subcellularLocation>
        <location evidence="1">Virion</location>
    </subcellularLocation>
</comment>
<dbReference type="OrthoDB" id="3682at10239"/>
<name>M4QRQ2_9MONO</name>
<accession>M4QRQ2</accession>
<evidence type="ECO:0000313" key="8">
    <source>
        <dbReference type="Proteomes" id="UP000116619"/>
    </source>
</evidence>
<reference evidence="7 8" key="1">
    <citation type="submission" date="2012-12" db="EMBL/GenBank/DDBJ databases">
        <title>Antigenic and genetic analyses of isolate APMV/wigeon/Italy/3920-1/2005 indicate that it represents a new Avian paramyxovirus (APMV-12).</title>
        <authorList>
            <person name="Terregino C."/>
            <person name="Aldous E."/>
            <person name="Heidari A."/>
            <person name="Fuller C.M."/>
            <person name="De Nardi R."/>
            <person name="Manvell R.J."/>
            <person name="Beato M.S."/>
            <person name="Shell W.M."/>
            <person name="Monne I."/>
            <person name="brown I.H."/>
            <person name="Alexander D.J."/>
            <person name="Capua I."/>
        </authorList>
    </citation>
    <scope>NUCLEOTIDE SEQUENCE [LARGE SCALE GENOMIC DNA]</scope>
    <source>
        <strain evidence="7">Wigeon/Italy/3920_1/2005</strain>
    </source>
</reference>
<gene>
    <name evidence="7" type="primary">M</name>
</gene>
<dbReference type="InterPro" id="IPR042539">
    <property type="entry name" value="Matrix_C"/>
</dbReference>
<dbReference type="InterPro" id="IPR042540">
    <property type="entry name" value="Matrix_N"/>
</dbReference>
<evidence type="ECO:0000256" key="1">
    <source>
        <dbReference type="ARBA" id="ARBA00004328"/>
    </source>
</evidence>
<sequence>MESSKAIGLDVDPSLPSSALLAFPVVLQDIGDGKKEITPQFRTQKIDIWSESKGDSVTITTYGFIYGPKGGERISGPISAGGNTEVLSAAMLCLGSVSYSHGLPEIARAALGVVVSCKKSATDTERIIFTVHQASQLLQEAKVISNRYSSVAAIKCLKAPERVTSGISLEYRVTFVSLTVVPRGDVYKVPRPVLRLHSKHVFNISLSVKICIEVQPGHPIAKTLIKQSDEYFADLFVHVGMISAIDKHGNKLAMERLENKIRRMDMSIGLLDIFGPSIALKVRGKRTKVMTPFFSPRGTACYPISQTAPSIAKILWSNTGTLREARIIIQGGTNKAIATTDDHFVTTTKLAHASKNGKFNPFKK</sequence>
<evidence type="ECO:0000256" key="4">
    <source>
        <dbReference type="ARBA" id="ARBA00023311"/>
    </source>
</evidence>
<dbReference type="Proteomes" id="UP000116619">
    <property type="component" value="Segment"/>
</dbReference>
<feature type="domain" description="Matrix protein C-terminal Paramyxoviridae" evidence="6">
    <location>
        <begin position="187"/>
        <end position="346"/>
    </location>
</feature>
<dbReference type="Pfam" id="PF00661">
    <property type="entry name" value="Matrix_Paramyxo_N"/>
    <property type="match status" value="1"/>
</dbReference>
<keyword evidence="8" id="KW-1185">Reference proteome</keyword>
<dbReference type="EMBL" id="KC333050">
    <property type="protein sequence ID" value="AGH32600.1"/>
    <property type="molecule type" value="Viral_cRNA"/>
</dbReference>
<dbReference type="GO" id="GO:0019068">
    <property type="term" value="P:virion assembly"/>
    <property type="evidence" value="ECO:0007669"/>
    <property type="project" value="InterPro"/>
</dbReference>